<evidence type="ECO:0000256" key="2">
    <source>
        <dbReference type="SAM" id="Phobius"/>
    </source>
</evidence>
<dbReference type="EMBL" id="AOJH01000092">
    <property type="protein sequence ID" value="EMA58730.1"/>
    <property type="molecule type" value="Genomic_DNA"/>
</dbReference>
<evidence type="ECO:0000313" key="4">
    <source>
        <dbReference type="Proteomes" id="UP000011546"/>
    </source>
</evidence>
<feature type="region of interest" description="Disordered" evidence="1">
    <location>
        <begin position="1"/>
        <end position="39"/>
    </location>
</feature>
<comment type="caution">
    <text evidence="3">The sequence shown here is derived from an EMBL/GenBank/DDBJ whole genome shotgun (WGS) entry which is preliminary data.</text>
</comment>
<feature type="transmembrane region" description="Helical" evidence="2">
    <location>
        <begin position="88"/>
        <end position="110"/>
    </location>
</feature>
<accession>M0NQ03</accession>
<sequence length="229" mass="23349">MAEPRSASKSPTGARSRPVRTHERAAVLPSGFDAGGAAPTGAAVSVTANFAGRERERVIGPDRDADRTDGDRDGRRDRGDRRGRGDRWAGTATFALALLVASLVPVSWVAPGGGAGGGGSAGGAGDAVRDALPVEVVFTDPFHLVGYALLAALASRALGGGRRGLLLAVAAAVAFGFGIELVQAPIPWRSFAWRDAAVNAVGAVGGAGAYRLRRFRRDGGVGSHGDSDR</sequence>
<feature type="transmembrane region" description="Helical" evidence="2">
    <location>
        <begin position="141"/>
        <end position="158"/>
    </location>
</feature>
<proteinExistence type="predicted"/>
<reference evidence="3 4" key="1">
    <citation type="journal article" date="2014" name="PLoS Genet.">
        <title>Phylogenetically driven sequencing of extremely halophilic archaea reveals strategies for static and dynamic osmo-response.</title>
        <authorList>
            <person name="Becker E.A."/>
            <person name="Seitzer P.M."/>
            <person name="Tritt A."/>
            <person name="Larsen D."/>
            <person name="Krusor M."/>
            <person name="Yao A.I."/>
            <person name="Wu D."/>
            <person name="Madern D."/>
            <person name="Eisen J.A."/>
            <person name="Darling A.E."/>
            <person name="Facciotti M.T."/>
        </authorList>
    </citation>
    <scope>NUCLEOTIDE SEQUENCE [LARGE SCALE GENOMIC DNA]</scope>
    <source>
        <strain evidence="3 4">JCM 14978</strain>
    </source>
</reference>
<keyword evidence="2" id="KW-1133">Transmembrane helix</keyword>
<feature type="transmembrane region" description="Helical" evidence="2">
    <location>
        <begin position="192"/>
        <end position="210"/>
    </location>
</feature>
<dbReference type="AlphaFoldDB" id="M0NQ03"/>
<keyword evidence="2" id="KW-0812">Transmembrane</keyword>
<evidence type="ECO:0000256" key="1">
    <source>
        <dbReference type="SAM" id="MobiDB-lite"/>
    </source>
</evidence>
<name>M0NQ03_9EURY</name>
<keyword evidence="4" id="KW-1185">Reference proteome</keyword>
<gene>
    <name evidence="3" type="ORF">C468_15344</name>
</gene>
<protein>
    <recommendedName>
        <fullName evidence="5">VanZ family protein</fullName>
    </recommendedName>
</protein>
<evidence type="ECO:0008006" key="5">
    <source>
        <dbReference type="Google" id="ProtNLM"/>
    </source>
</evidence>
<dbReference type="PATRIC" id="fig|1230456.3.peg.3056"/>
<feature type="transmembrane region" description="Helical" evidence="2">
    <location>
        <begin position="165"/>
        <end position="186"/>
    </location>
</feature>
<dbReference type="NCBIfam" id="NF037970">
    <property type="entry name" value="vanZ_1"/>
    <property type="match status" value="1"/>
</dbReference>
<dbReference type="STRING" id="1230456.C468_15344"/>
<keyword evidence="2" id="KW-0472">Membrane</keyword>
<dbReference type="Proteomes" id="UP000011546">
    <property type="component" value="Unassembled WGS sequence"/>
</dbReference>
<organism evidence="3 4">
    <name type="scientific">Halorubrum kocurii JCM 14978</name>
    <dbReference type="NCBI Taxonomy" id="1230456"/>
    <lineage>
        <taxon>Archaea</taxon>
        <taxon>Methanobacteriati</taxon>
        <taxon>Methanobacteriota</taxon>
        <taxon>Stenosarchaea group</taxon>
        <taxon>Halobacteria</taxon>
        <taxon>Halobacteriales</taxon>
        <taxon>Haloferacaceae</taxon>
        <taxon>Halorubrum</taxon>
    </lineage>
</organism>
<feature type="region of interest" description="Disordered" evidence="1">
    <location>
        <begin position="54"/>
        <end position="85"/>
    </location>
</feature>
<evidence type="ECO:0000313" key="3">
    <source>
        <dbReference type="EMBL" id="EMA58730.1"/>
    </source>
</evidence>